<sequence>MEIAEPESSEQTFIPTVSKLDYLLNTILKKLWQHKYAWPFLQPVDPGSLDLPDYFDIITEPMDFQTIRARLQIGYYKNYEECIRDCRLVFTNCLTYNRPTDDIVHMCKVLQTSFENRVEYMLANEDSLAELQNQSKHIVDDPEKLDLQIESKLQEKARGFKRRSESTPSAEKTHDPIQSDSKTKRRRESARQVKRPNLEIDYSTGPQFSHKKTKLNVQLKYCNNILKELLSQKYKDLNWPFRQPVDPVELGLPDYYEIIKEPIDLGTIRKNMDNREYKTGLAFANDVRLVFSNCYKYNPPDNQVVQLAHKLQDIFEVRWAKIPQSSPHFLGINSPKYTQIGCSSTRIPSISSNNREDTSKNSSYIIPSYISESSSDIDISSDEATIEKFLSGDAIDSDPEEVRIKSFKRLESLVSNASHGNGGIISGELSKIREATRLTDSICGMSLSLQQPHSKSVHKQLKLDQITVYNGKHKTQPSNANESTSHTKAHPSKSPKLPQQQPTPSPSKPVTVQEAHISKVALPITKLDAASAPAKRKDRVKKPSAKIRSSKPVRPVASQQKPKSRSYRRQQHIESSDEEDSRSMTYDEKRQLSLDINKLPGDKLGRVVHIIQSREMSFKDSSPDEIEIDFETLRSSTLRELEKFVNSCLKKSKKISKSLAVTEKARQKAELERKIQDIQRNSSQSLASHKSLKTGMTQSGSTAGKSTSRLSESSSSSDSESSSGSGSSTSSESDSNNSEDNNSKSIRNTSESTRHVPGSGSSNATSKSSFQLFKKKALLKDPATTHKTSGLF</sequence>
<dbReference type="EMBL" id="JAKMXF010000330">
    <property type="protein sequence ID" value="KAI6648492.1"/>
    <property type="molecule type" value="Genomic_DNA"/>
</dbReference>
<dbReference type="InterPro" id="IPR018359">
    <property type="entry name" value="Bromodomain_CS"/>
</dbReference>
<dbReference type="InterPro" id="IPR001487">
    <property type="entry name" value="Bromodomain"/>
</dbReference>
<keyword evidence="2 3" id="KW-0103">Bromodomain</keyword>
<keyword evidence="1" id="KW-0677">Repeat</keyword>
<dbReference type="AlphaFoldDB" id="A0AAV7JI47"/>
<dbReference type="SMART" id="SM00297">
    <property type="entry name" value="BROMO"/>
    <property type="match status" value="2"/>
</dbReference>
<dbReference type="PROSITE" id="PS50014">
    <property type="entry name" value="BROMODOMAIN_2"/>
    <property type="match status" value="2"/>
</dbReference>
<dbReference type="Proteomes" id="UP001165289">
    <property type="component" value="Unassembled WGS sequence"/>
</dbReference>
<organism evidence="7 8">
    <name type="scientific">Oopsacas minuta</name>
    <dbReference type="NCBI Taxonomy" id="111878"/>
    <lineage>
        <taxon>Eukaryota</taxon>
        <taxon>Metazoa</taxon>
        <taxon>Porifera</taxon>
        <taxon>Hexactinellida</taxon>
        <taxon>Hexasterophora</taxon>
        <taxon>Lyssacinosida</taxon>
        <taxon>Leucopsacidae</taxon>
        <taxon>Oopsacas</taxon>
    </lineage>
</organism>
<accession>A0AAV7JI47</accession>
<dbReference type="CDD" id="cd05498">
    <property type="entry name" value="Bromo_Brdt_II_like"/>
    <property type="match status" value="1"/>
</dbReference>
<dbReference type="GO" id="GO:0005634">
    <property type="term" value="C:nucleus"/>
    <property type="evidence" value="ECO:0007669"/>
    <property type="project" value="TreeGrafter"/>
</dbReference>
<feature type="compositionally biased region" description="Low complexity" evidence="4">
    <location>
        <begin position="759"/>
        <end position="768"/>
    </location>
</feature>
<dbReference type="InterPro" id="IPR027353">
    <property type="entry name" value="NET_dom"/>
</dbReference>
<evidence type="ECO:0000313" key="7">
    <source>
        <dbReference type="EMBL" id="KAI6648492.1"/>
    </source>
</evidence>
<dbReference type="Gene3D" id="1.20.920.10">
    <property type="entry name" value="Bromodomain-like"/>
    <property type="match status" value="2"/>
</dbReference>
<dbReference type="PROSITE" id="PS00633">
    <property type="entry name" value="BROMODOMAIN_1"/>
    <property type="match status" value="2"/>
</dbReference>
<feature type="compositionally biased region" description="Polar residues" evidence="4">
    <location>
        <begin position="678"/>
        <end position="705"/>
    </location>
</feature>
<dbReference type="PANTHER" id="PTHR22880">
    <property type="entry name" value="FALZ-RELATED BROMODOMAIN-CONTAINING PROTEINS"/>
    <property type="match status" value="1"/>
</dbReference>
<dbReference type="InterPro" id="IPR038336">
    <property type="entry name" value="NET_sf"/>
</dbReference>
<dbReference type="GO" id="GO:0006355">
    <property type="term" value="P:regulation of DNA-templated transcription"/>
    <property type="evidence" value="ECO:0007669"/>
    <property type="project" value="TreeGrafter"/>
</dbReference>
<feature type="domain" description="NET" evidence="6">
    <location>
        <begin position="574"/>
        <end position="656"/>
    </location>
</feature>
<feature type="compositionally biased region" description="Basic residues" evidence="4">
    <location>
        <begin position="183"/>
        <end position="194"/>
    </location>
</feature>
<feature type="region of interest" description="Disordered" evidence="4">
    <location>
        <begin position="156"/>
        <end position="205"/>
    </location>
</feature>
<protein>
    <submittedName>
        <fullName evidence="7">Bromodomain testis-specific protein</fullName>
    </submittedName>
</protein>
<evidence type="ECO:0000313" key="8">
    <source>
        <dbReference type="Proteomes" id="UP001165289"/>
    </source>
</evidence>
<feature type="compositionally biased region" description="Basic and acidic residues" evidence="4">
    <location>
        <begin position="156"/>
        <end position="177"/>
    </location>
</feature>
<name>A0AAV7JI47_9METZ</name>
<dbReference type="InterPro" id="IPR036427">
    <property type="entry name" value="Bromodomain-like_sf"/>
</dbReference>
<dbReference type="Gene3D" id="1.20.1270.220">
    <property type="match status" value="1"/>
</dbReference>
<dbReference type="PRINTS" id="PR00503">
    <property type="entry name" value="BROMODOMAIN"/>
</dbReference>
<keyword evidence="8" id="KW-1185">Reference proteome</keyword>
<dbReference type="GO" id="GO:0000785">
    <property type="term" value="C:chromatin"/>
    <property type="evidence" value="ECO:0007669"/>
    <property type="project" value="TreeGrafter"/>
</dbReference>
<gene>
    <name evidence="7" type="ORF">LOD99_8124</name>
</gene>
<dbReference type="InterPro" id="IPR050935">
    <property type="entry name" value="Bromo_chromatin_reader"/>
</dbReference>
<feature type="compositionally biased region" description="Low complexity" evidence="4">
    <location>
        <begin position="706"/>
        <end position="745"/>
    </location>
</feature>
<feature type="region of interest" description="Disordered" evidence="4">
    <location>
        <begin position="528"/>
        <end position="587"/>
    </location>
</feature>
<feature type="domain" description="Bromo" evidence="5">
    <location>
        <begin position="32"/>
        <end position="104"/>
    </location>
</feature>
<dbReference type="InterPro" id="IPR043509">
    <property type="entry name" value="Bromo_Brdt_II"/>
</dbReference>
<feature type="compositionally biased region" description="Polar residues" evidence="4">
    <location>
        <begin position="476"/>
        <end position="486"/>
    </location>
</feature>
<dbReference type="SUPFAM" id="SSF47370">
    <property type="entry name" value="Bromodomain"/>
    <property type="match status" value="2"/>
</dbReference>
<comment type="caution">
    <text evidence="7">The sequence shown here is derived from an EMBL/GenBank/DDBJ whole genome shotgun (WGS) entry which is preliminary data.</text>
</comment>
<proteinExistence type="predicted"/>
<dbReference type="GO" id="GO:0006338">
    <property type="term" value="P:chromatin remodeling"/>
    <property type="evidence" value="ECO:0007669"/>
    <property type="project" value="TreeGrafter"/>
</dbReference>
<evidence type="ECO:0000256" key="2">
    <source>
        <dbReference type="ARBA" id="ARBA00023117"/>
    </source>
</evidence>
<dbReference type="Pfam" id="PF17035">
    <property type="entry name" value="BET"/>
    <property type="match status" value="1"/>
</dbReference>
<dbReference type="PANTHER" id="PTHR22880:SF225">
    <property type="entry name" value="BROMODOMAIN-CONTAINING PROTEIN BET-1-RELATED"/>
    <property type="match status" value="1"/>
</dbReference>
<evidence type="ECO:0000256" key="3">
    <source>
        <dbReference type="PROSITE-ProRule" id="PRU00035"/>
    </source>
</evidence>
<feature type="region of interest" description="Disordered" evidence="4">
    <location>
        <begin position="672"/>
        <end position="768"/>
    </location>
</feature>
<evidence type="ECO:0000256" key="1">
    <source>
        <dbReference type="ARBA" id="ARBA00022737"/>
    </source>
</evidence>
<dbReference type="Pfam" id="PF00439">
    <property type="entry name" value="Bromodomain"/>
    <property type="match status" value="2"/>
</dbReference>
<feature type="compositionally biased region" description="Basic and acidic residues" evidence="4">
    <location>
        <begin position="571"/>
        <end position="587"/>
    </location>
</feature>
<dbReference type="FunFam" id="1.20.1270.220:FF:000001">
    <property type="entry name" value="bromodomain-containing protein 2 isoform X1"/>
    <property type="match status" value="1"/>
</dbReference>
<feature type="region of interest" description="Disordered" evidence="4">
    <location>
        <begin position="472"/>
        <end position="513"/>
    </location>
</feature>
<dbReference type="PROSITE" id="PS51525">
    <property type="entry name" value="NET"/>
    <property type="match status" value="1"/>
</dbReference>
<feature type="compositionally biased region" description="Basic residues" evidence="4">
    <location>
        <begin position="534"/>
        <end position="551"/>
    </location>
</feature>
<evidence type="ECO:0000259" key="5">
    <source>
        <dbReference type="PROSITE" id="PS50014"/>
    </source>
</evidence>
<reference evidence="7 8" key="1">
    <citation type="journal article" date="2023" name="BMC Biol.">
        <title>The compact genome of the sponge Oopsacas minuta (Hexactinellida) is lacking key metazoan core genes.</title>
        <authorList>
            <person name="Santini S."/>
            <person name="Schenkelaars Q."/>
            <person name="Jourda C."/>
            <person name="Duchesne M."/>
            <person name="Belahbib H."/>
            <person name="Rocher C."/>
            <person name="Selva M."/>
            <person name="Riesgo A."/>
            <person name="Vervoort M."/>
            <person name="Leys S.P."/>
            <person name="Kodjabachian L."/>
            <person name="Le Bivic A."/>
            <person name="Borchiellini C."/>
            <person name="Claverie J.M."/>
            <person name="Renard E."/>
        </authorList>
    </citation>
    <scope>NUCLEOTIDE SEQUENCE [LARGE SCALE GENOMIC DNA]</scope>
    <source>
        <strain evidence="7">SPO-2</strain>
    </source>
</reference>
<evidence type="ECO:0000259" key="6">
    <source>
        <dbReference type="PROSITE" id="PS51525"/>
    </source>
</evidence>
<feature type="domain" description="Bromo" evidence="5">
    <location>
        <begin position="233"/>
        <end position="305"/>
    </location>
</feature>
<dbReference type="FunFam" id="1.20.920.10:FF:000003">
    <property type="entry name" value="Bromodomain-containing protein 2"/>
    <property type="match status" value="1"/>
</dbReference>
<evidence type="ECO:0000256" key="4">
    <source>
        <dbReference type="SAM" id="MobiDB-lite"/>
    </source>
</evidence>